<proteinExistence type="predicted"/>
<dbReference type="PhylomeDB" id="A0A0A2L960"/>
<dbReference type="OMA" id="VYLWWKE"/>
<dbReference type="EMBL" id="JQGA01000443">
    <property type="protein sequence ID" value="KGO75696.1"/>
    <property type="molecule type" value="Genomic_DNA"/>
</dbReference>
<accession>A0A0A2L960</accession>
<evidence type="ECO:0000313" key="2">
    <source>
        <dbReference type="EMBL" id="KGO75696.1"/>
    </source>
</evidence>
<sequence length="496" mass="57250">MPPNFESTYSALRDRNEKPSSSLANADSQGEDSSPDAPQVSRLCSAFSQQCSISSPVGRDPFGTLPWFGLEEVLLNLPDLPTLHQLVQASPAVADYLDHKVGVFPKVVDIIMDRRENELYSRDDNSLCTQEEAMRGLNEDTRVFFRTLVYLWWKEESVATGVPSDENPLPEDFNDLLVYTINITTEGFYSPPKVGLIDLPRSTPPRILRYLLSLASRIRRDAHAFFHDTMKLCMSTKIYELKYKKAHWAEDGRRPRGILFNKHGYNYYLNWMEEQRLMLAFLKPYIFSVLRRVVCEKRLLKPISSLPDPLPHTMYPDTLKNLEQNSLADFWSPFGNYGWMRTEPMEQMETVLTWLEEGKASHGIRRKRETKFTTCCPEYSSLTDKQLKRDLGNLQHITLPGPFWAQSCTVVPHSGVNAAGFRGEFRRFGVSFWDMNRMECLGLATPRMHRELDQIDLAFRWSSLLLSKPKWGPRKKHQPKRGLQFRSQTKAIELGK</sequence>
<feature type="compositionally biased region" description="Polar residues" evidence="1">
    <location>
        <begin position="1"/>
        <end position="10"/>
    </location>
</feature>
<feature type="region of interest" description="Disordered" evidence="1">
    <location>
        <begin position="1"/>
        <end position="39"/>
    </location>
</feature>
<comment type="caution">
    <text evidence="2">The sequence shown here is derived from an EMBL/GenBank/DDBJ whole genome shotgun (WGS) entry which is preliminary data.</text>
</comment>
<dbReference type="HOGENOM" id="CLU_025746_0_0_1"/>
<feature type="compositionally biased region" description="Basic residues" evidence="1">
    <location>
        <begin position="471"/>
        <end position="480"/>
    </location>
</feature>
<gene>
    <name evidence="2" type="ORF">PITC_030480</name>
</gene>
<organism evidence="2 3">
    <name type="scientific">Penicillium italicum</name>
    <name type="common">Blue mold</name>
    <dbReference type="NCBI Taxonomy" id="40296"/>
    <lineage>
        <taxon>Eukaryota</taxon>
        <taxon>Fungi</taxon>
        <taxon>Dikarya</taxon>
        <taxon>Ascomycota</taxon>
        <taxon>Pezizomycotina</taxon>
        <taxon>Eurotiomycetes</taxon>
        <taxon>Eurotiomycetidae</taxon>
        <taxon>Eurotiales</taxon>
        <taxon>Aspergillaceae</taxon>
        <taxon>Penicillium</taxon>
    </lineage>
</organism>
<evidence type="ECO:0000256" key="1">
    <source>
        <dbReference type="SAM" id="MobiDB-lite"/>
    </source>
</evidence>
<name>A0A0A2L960_PENIT</name>
<dbReference type="OrthoDB" id="4358152at2759"/>
<feature type="region of interest" description="Disordered" evidence="1">
    <location>
        <begin position="471"/>
        <end position="496"/>
    </location>
</feature>
<dbReference type="AlphaFoldDB" id="A0A0A2L960"/>
<feature type="compositionally biased region" description="Polar residues" evidence="1">
    <location>
        <begin position="19"/>
        <end position="28"/>
    </location>
</feature>
<reference evidence="2 3" key="1">
    <citation type="journal article" date="2015" name="Mol. Plant Microbe Interact.">
        <title>Genome, transcriptome, and functional analyses of Penicillium expansum provide new insights into secondary metabolism and pathogenicity.</title>
        <authorList>
            <person name="Ballester A.R."/>
            <person name="Marcet-Houben M."/>
            <person name="Levin E."/>
            <person name="Sela N."/>
            <person name="Selma-Lazaro C."/>
            <person name="Carmona L."/>
            <person name="Wisniewski M."/>
            <person name="Droby S."/>
            <person name="Gonzalez-Candelas L."/>
            <person name="Gabaldon T."/>
        </authorList>
    </citation>
    <scope>NUCLEOTIDE SEQUENCE [LARGE SCALE GENOMIC DNA]</scope>
    <source>
        <strain evidence="2 3">PHI-1</strain>
    </source>
</reference>
<evidence type="ECO:0000313" key="3">
    <source>
        <dbReference type="Proteomes" id="UP000030104"/>
    </source>
</evidence>
<keyword evidence="3" id="KW-1185">Reference proteome</keyword>
<dbReference type="Proteomes" id="UP000030104">
    <property type="component" value="Unassembled WGS sequence"/>
</dbReference>
<dbReference type="STRING" id="40296.A0A0A2L960"/>
<protein>
    <submittedName>
        <fullName evidence="2">Uncharacterized protein</fullName>
    </submittedName>
</protein>